<dbReference type="InterPro" id="IPR015854">
    <property type="entry name" value="ABC_transpr_LolD-like"/>
</dbReference>
<accession>A0A3B0T8Z4</accession>
<dbReference type="InterPro" id="IPR017871">
    <property type="entry name" value="ABC_transporter-like_CS"/>
</dbReference>
<dbReference type="PROSITE" id="PS50893">
    <property type="entry name" value="ABC_TRANSPORTER_2"/>
    <property type="match status" value="1"/>
</dbReference>
<evidence type="ECO:0000313" key="4">
    <source>
        <dbReference type="EMBL" id="VAW12553.1"/>
    </source>
</evidence>
<dbReference type="GO" id="GO:0005886">
    <property type="term" value="C:plasma membrane"/>
    <property type="evidence" value="ECO:0007669"/>
    <property type="project" value="TreeGrafter"/>
</dbReference>
<dbReference type="PANTHER" id="PTHR24220:SF470">
    <property type="entry name" value="CELL DIVISION ATP-BINDING PROTEIN FTSE"/>
    <property type="match status" value="1"/>
</dbReference>
<name>A0A3B0T8Z4_9ZZZZ</name>
<dbReference type="AlphaFoldDB" id="A0A3B0T8Z4"/>
<dbReference type="SUPFAM" id="SSF52540">
    <property type="entry name" value="P-loop containing nucleoside triphosphate hydrolases"/>
    <property type="match status" value="1"/>
</dbReference>
<dbReference type="InterPro" id="IPR027417">
    <property type="entry name" value="P-loop_NTPase"/>
</dbReference>
<dbReference type="InterPro" id="IPR003439">
    <property type="entry name" value="ABC_transporter-like_ATP-bd"/>
</dbReference>
<dbReference type="PROSITE" id="PS00211">
    <property type="entry name" value="ABC_TRANSPORTER_1"/>
    <property type="match status" value="1"/>
</dbReference>
<reference evidence="4" key="1">
    <citation type="submission" date="2018-06" db="EMBL/GenBank/DDBJ databases">
        <authorList>
            <person name="Zhirakovskaya E."/>
        </authorList>
    </citation>
    <scope>NUCLEOTIDE SEQUENCE</scope>
</reference>
<evidence type="ECO:0000259" key="3">
    <source>
        <dbReference type="PROSITE" id="PS50893"/>
    </source>
</evidence>
<dbReference type="GO" id="GO:0005524">
    <property type="term" value="F:ATP binding"/>
    <property type="evidence" value="ECO:0007669"/>
    <property type="project" value="UniProtKB-KW"/>
</dbReference>
<dbReference type="GO" id="GO:0022857">
    <property type="term" value="F:transmembrane transporter activity"/>
    <property type="evidence" value="ECO:0007669"/>
    <property type="project" value="TreeGrafter"/>
</dbReference>
<sequence>MAENPIIELIDANIYQRENLVLTGINLRILEGEFVYVIGRVGSGKTSLIKTLNAEIPLIQGEGKVAGFSLKRIKHTDTAYLRRKLGVVFQDFRLLSDRNIYSNLEFVLKATGWKQGEAVKNRIREVLGRVNMASQMNKMPHQLSGGEQQRIVIARAILNDPPIILADEPTGNLDPETSEEILNLLLELNKAGKTIVMASHDYALLEKHKARTLVCKDMAIQDSAEKEAIVDFDMLMDEKRNG</sequence>
<evidence type="ECO:0000256" key="2">
    <source>
        <dbReference type="ARBA" id="ARBA00022840"/>
    </source>
</evidence>
<feature type="domain" description="ABC transporter" evidence="3">
    <location>
        <begin position="7"/>
        <end position="242"/>
    </location>
</feature>
<protein>
    <submittedName>
        <fullName evidence="4">Cell-division-associated, ABC-transporter-like signaling protein FtsE</fullName>
    </submittedName>
</protein>
<dbReference type="Gene3D" id="3.40.50.300">
    <property type="entry name" value="P-loop containing nucleotide triphosphate hydrolases"/>
    <property type="match status" value="1"/>
</dbReference>
<dbReference type="PANTHER" id="PTHR24220">
    <property type="entry name" value="IMPORT ATP-BINDING PROTEIN"/>
    <property type="match status" value="1"/>
</dbReference>
<evidence type="ECO:0000256" key="1">
    <source>
        <dbReference type="ARBA" id="ARBA00022741"/>
    </source>
</evidence>
<keyword evidence="2" id="KW-0067">ATP-binding</keyword>
<organism evidence="4">
    <name type="scientific">hydrothermal vent metagenome</name>
    <dbReference type="NCBI Taxonomy" id="652676"/>
    <lineage>
        <taxon>unclassified sequences</taxon>
        <taxon>metagenomes</taxon>
        <taxon>ecological metagenomes</taxon>
    </lineage>
</organism>
<dbReference type="GO" id="GO:0016887">
    <property type="term" value="F:ATP hydrolysis activity"/>
    <property type="evidence" value="ECO:0007669"/>
    <property type="project" value="InterPro"/>
</dbReference>
<keyword evidence="1" id="KW-0547">Nucleotide-binding</keyword>
<proteinExistence type="predicted"/>
<dbReference type="InterPro" id="IPR003593">
    <property type="entry name" value="AAA+_ATPase"/>
</dbReference>
<dbReference type="Pfam" id="PF00005">
    <property type="entry name" value="ABC_tran"/>
    <property type="match status" value="1"/>
</dbReference>
<dbReference type="EMBL" id="UOEP01000003">
    <property type="protein sequence ID" value="VAW12553.1"/>
    <property type="molecule type" value="Genomic_DNA"/>
</dbReference>
<dbReference type="SMART" id="SM00382">
    <property type="entry name" value="AAA"/>
    <property type="match status" value="1"/>
</dbReference>
<gene>
    <name evidence="4" type="ORF">MNBD_BACTEROID01-1249</name>
</gene>